<feature type="compositionally biased region" description="Polar residues" evidence="5">
    <location>
        <begin position="208"/>
        <end position="240"/>
    </location>
</feature>
<dbReference type="AlphaFoldDB" id="A0A0C3PUM1"/>
<dbReference type="GO" id="GO:0071944">
    <property type="term" value="C:cell periphery"/>
    <property type="evidence" value="ECO:0007669"/>
    <property type="project" value="UniProtKB-ARBA"/>
</dbReference>
<keyword evidence="7" id="KW-0732">Signal</keyword>
<dbReference type="OrthoDB" id="2591431at2759"/>
<evidence type="ECO:0000256" key="2">
    <source>
        <dbReference type="ARBA" id="ARBA00022692"/>
    </source>
</evidence>
<accession>A0A0C3PUM1</accession>
<dbReference type="GO" id="GO:0016020">
    <property type="term" value="C:membrane"/>
    <property type="evidence" value="ECO:0007669"/>
    <property type="project" value="UniProtKB-SubCell"/>
</dbReference>
<feature type="compositionally biased region" description="Acidic residues" evidence="5">
    <location>
        <begin position="485"/>
        <end position="496"/>
    </location>
</feature>
<feature type="region of interest" description="Disordered" evidence="5">
    <location>
        <begin position="408"/>
        <end position="468"/>
    </location>
</feature>
<gene>
    <name evidence="8" type="ORF">PHLGIDRAFT_516315</name>
</gene>
<evidence type="ECO:0000256" key="3">
    <source>
        <dbReference type="ARBA" id="ARBA00022989"/>
    </source>
</evidence>
<name>A0A0C3PUM1_PHLG1</name>
<proteinExistence type="predicted"/>
<keyword evidence="2 6" id="KW-0812">Transmembrane</keyword>
<feature type="region of interest" description="Disordered" evidence="5">
    <location>
        <begin position="202"/>
        <end position="265"/>
    </location>
</feature>
<organism evidence="8 9">
    <name type="scientific">Phlebiopsis gigantea (strain 11061_1 CR5-6)</name>
    <name type="common">White-rot fungus</name>
    <name type="synonym">Peniophora gigantea</name>
    <dbReference type="NCBI Taxonomy" id="745531"/>
    <lineage>
        <taxon>Eukaryota</taxon>
        <taxon>Fungi</taxon>
        <taxon>Dikarya</taxon>
        <taxon>Basidiomycota</taxon>
        <taxon>Agaricomycotina</taxon>
        <taxon>Agaricomycetes</taxon>
        <taxon>Polyporales</taxon>
        <taxon>Phanerochaetaceae</taxon>
        <taxon>Phlebiopsis</taxon>
    </lineage>
</organism>
<evidence type="ECO:0000313" key="8">
    <source>
        <dbReference type="EMBL" id="KIP11388.1"/>
    </source>
</evidence>
<feature type="transmembrane region" description="Helical" evidence="6">
    <location>
        <begin position="271"/>
        <end position="294"/>
    </location>
</feature>
<evidence type="ECO:0000256" key="4">
    <source>
        <dbReference type="ARBA" id="ARBA00023136"/>
    </source>
</evidence>
<reference evidence="8 9" key="1">
    <citation type="journal article" date="2014" name="PLoS Genet.">
        <title>Analysis of the Phlebiopsis gigantea genome, transcriptome and secretome provides insight into its pioneer colonization strategies of wood.</title>
        <authorList>
            <person name="Hori C."/>
            <person name="Ishida T."/>
            <person name="Igarashi K."/>
            <person name="Samejima M."/>
            <person name="Suzuki H."/>
            <person name="Master E."/>
            <person name="Ferreira P."/>
            <person name="Ruiz-Duenas F.J."/>
            <person name="Held B."/>
            <person name="Canessa P."/>
            <person name="Larrondo L.F."/>
            <person name="Schmoll M."/>
            <person name="Druzhinina I.S."/>
            <person name="Kubicek C.P."/>
            <person name="Gaskell J.A."/>
            <person name="Kersten P."/>
            <person name="St John F."/>
            <person name="Glasner J."/>
            <person name="Sabat G."/>
            <person name="Splinter BonDurant S."/>
            <person name="Syed K."/>
            <person name="Yadav J."/>
            <person name="Mgbeahuruike A.C."/>
            <person name="Kovalchuk A."/>
            <person name="Asiegbu F.O."/>
            <person name="Lackner G."/>
            <person name="Hoffmeister D."/>
            <person name="Rencoret J."/>
            <person name="Gutierrez A."/>
            <person name="Sun H."/>
            <person name="Lindquist E."/>
            <person name="Barry K."/>
            <person name="Riley R."/>
            <person name="Grigoriev I.V."/>
            <person name="Henrissat B."/>
            <person name="Kues U."/>
            <person name="Berka R.M."/>
            <person name="Martinez A.T."/>
            <person name="Covert S.F."/>
            <person name="Blanchette R.A."/>
            <person name="Cullen D."/>
        </authorList>
    </citation>
    <scope>NUCLEOTIDE SEQUENCE [LARGE SCALE GENOMIC DNA]</scope>
    <source>
        <strain evidence="8 9">11061_1 CR5-6</strain>
    </source>
</reference>
<evidence type="ECO:0008006" key="10">
    <source>
        <dbReference type="Google" id="ProtNLM"/>
    </source>
</evidence>
<comment type="subcellular location">
    <subcellularLocation>
        <location evidence="1">Membrane</location>
        <topology evidence="1">Single-pass membrane protein</topology>
    </subcellularLocation>
</comment>
<protein>
    <recommendedName>
        <fullName evidence="10">Mid2 domain-containing protein</fullName>
    </recommendedName>
</protein>
<dbReference type="PANTHER" id="PTHR15549:SF27">
    <property type="entry name" value="CHITIN-BINDING TYPE-1 DOMAIN-CONTAINING PROTEIN"/>
    <property type="match status" value="1"/>
</dbReference>
<feature type="signal peptide" evidence="7">
    <location>
        <begin position="1"/>
        <end position="25"/>
    </location>
</feature>
<feature type="region of interest" description="Disordered" evidence="5">
    <location>
        <begin position="365"/>
        <end position="385"/>
    </location>
</feature>
<evidence type="ECO:0000256" key="6">
    <source>
        <dbReference type="SAM" id="Phobius"/>
    </source>
</evidence>
<feature type="compositionally biased region" description="Basic and acidic residues" evidence="5">
    <location>
        <begin position="371"/>
        <end position="380"/>
    </location>
</feature>
<keyword evidence="9" id="KW-1185">Reference proteome</keyword>
<dbReference type="PANTHER" id="PTHR15549">
    <property type="entry name" value="PAIRED IMMUNOGLOBULIN-LIKE TYPE 2 RECEPTOR"/>
    <property type="match status" value="1"/>
</dbReference>
<evidence type="ECO:0000256" key="7">
    <source>
        <dbReference type="SAM" id="SignalP"/>
    </source>
</evidence>
<feature type="compositionally biased region" description="Low complexity" evidence="5">
    <location>
        <begin position="241"/>
        <end position="265"/>
    </location>
</feature>
<evidence type="ECO:0000256" key="5">
    <source>
        <dbReference type="SAM" id="MobiDB-lite"/>
    </source>
</evidence>
<dbReference type="HOGENOM" id="CLU_033085_1_0_1"/>
<keyword evidence="4 6" id="KW-0472">Membrane</keyword>
<evidence type="ECO:0000256" key="1">
    <source>
        <dbReference type="ARBA" id="ARBA00004167"/>
    </source>
</evidence>
<dbReference type="CDD" id="cd12087">
    <property type="entry name" value="TM_EGFR-like"/>
    <property type="match status" value="1"/>
</dbReference>
<evidence type="ECO:0000313" key="9">
    <source>
        <dbReference type="Proteomes" id="UP000053257"/>
    </source>
</evidence>
<sequence>MRAMNYPLALLPTVLLLSFFPATYAANFTFDYGTPTQCDDFPVSWTGGSAPFELVLTPLFGTPRTFSVPSSNYTNGQGSFHVQLPFHKNQTFLALMSDSNGFGTGGVSSVITVGESVSNASCNTTDPGVDFYFELNDALQQCRPYEFFNYTGAVQPVTITGAIPGGEAFILSPPNGPVSYEWTADVAAGTSIVWIMNDAQGRKGGSSDVVTVGQSDDSSCLSADSPTSLASMPSSTSFVNPSATSASANPSSSSSSDAAGNATSSKTSTGAIVGGVLAGVFGLAAIAALIIFLMKRNRHPASFYDSNEQYVHRPRRAGRLRSVDLDAPVIMEDGHPSAAINPYPFSASSATQSVAGAGGVSHNIPGSVHELLPRDQDSHYRGSQYQGSQYLSSEYDRQSQFGQSQYTNNFTIPRSAPLSDASLSPHTRRPSRSTVGGAPLSTIEGSVRGGDNASMTSSARRKASLAGATAYKPPTRFIVHTDLEEAQPQDDGEEIVELPPQYSEHRAPLRTVNDYATPPPGSPSNAGPLDEQAGSSSRLQEPMQPATPKSPTFKKS</sequence>
<dbReference type="InterPro" id="IPR051694">
    <property type="entry name" value="Immunoregulatory_rcpt-like"/>
</dbReference>
<feature type="region of interest" description="Disordered" evidence="5">
    <location>
        <begin position="485"/>
        <end position="556"/>
    </location>
</feature>
<dbReference type="Proteomes" id="UP000053257">
    <property type="component" value="Unassembled WGS sequence"/>
</dbReference>
<keyword evidence="3 6" id="KW-1133">Transmembrane helix</keyword>
<dbReference type="STRING" id="745531.A0A0C3PUM1"/>
<feature type="chain" id="PRO_5002168131" description="Mid2 domain-containing protein" evidence="7">
    <location>
        <begin position="26"/>
        <end position="556"/>
    </location>
</feature>
<dbReference type="EMBL" id="KN840446">
    <property type="protein sequence ID" value="KIP11388.1"/>
    <property type="molecule type" value="Genomic_DNA"/>
</dbReference>